<evidence type="ECO:0000313" key="2">
    <source>
        <dbReference type="Proteomes" id="UP000735302"/>
    </source>
</evidence>
<keyword evidence="2" id="KW-1185">Reference proteome</keyword>
<evidence type="ECO:0000313" key="1">
    <source>
        <dbReference type="EMBL" id="GFO40964.1"/>
    </source>
</evidence>
<dbReference type="AlphaFoldDB" id="A0AAV4D9Z6"/>
<protein>
    <submittedName>
        <fullName evidence="1">Uncharacterized protein</fullName>
    </submittedName>
</protein>
<proteinExistence type="predicted"/>
<reference evidence="1 2" key="1">
    <citation type="journal article" date="2021" name="Elife">
        <title>Chloroplast acquisition without the gene transfer in kleptoplastic sea slugs, Plakobranchus ocellatus.</title>
        <authorList>
            <person name="Maeda T."/>
            <person name="Takahashi S."/>
            <person name="Yoshida T."/>
            <person name="Shimamura S."/>
            <person name="Takaki Y."/>
            <person name="Nagai Y."/>
            <person name="Toyoda A."/>
            <person name="Suzuki Y."/>
            <person name="Arimoto A."/>
            <person name="Ishii H."/>
            <person name="Satoh N."/>
            <person name="Nishiyama T."/>
            <person name="Hasebe M."/>
            <person name="Maruyama T."/>
            <person name="Minagawa J."/>
            <person name="Obokata J."/>
            <person name="Shigenobu S."/>
        </authorList>
    </citation>
    <scope>NUCLEOTIDE SEQUENCE [LARGE SCALE GENOMIC DNA]</scope>
</reference>
<name>A0AAV4D9Z6_9GAST</name>
<gene>
    <name evidence="1" type="ORF">PoB_006746900</name>
</gene>
<dbReference type="EMBL" id="BLXT01007646">
    <property type="protein sequence ID" value="GFO40964.1"/>
    <property type="molecule type" value="Genomic_DNA"/>
</dbReference>
<sequence>MVERYVEKHQAVTGALCALGKAEMRVSNDEIHLLKTIINVLTPFDLVTLEMSIEKHPSLSKTLSKVRQVNGNSIKRAALVTQRSLSGGDAEKIHRSIKQRDSLRCKFSRSTI</sequence>
<organism evidence="1 2">
    <name type="scientific">Plakobranchus ocellatus</name>
    <dbReference type="NCBI Taxonomy" id="259542"/>
    <lineage>
        <taxon>Eukaryota</taxon>
        <taxon>Metazoa</taxon>
        <taxon>Spiralia</taxon>
        <taxon>Lophotrochozoa</taxon>
        <taxon>Mollusca</taxon>
        <taxon>Gastropoda</taxon>
        <taxon>Heterobranchia</taxon>
        <taxon>Euthyneura</taxon>
        <taxon>Panpulmonata</taxon>
        <taxon>Sacoglossa</taxon>
        <taxon>Placobranchoidea</taxon>
        <taxon>Plakobranchidae</taxon>
        <taxon>Plakobranchus</taxon>
    </lineage>
</organism>
<dbReference type="Proteomes" id="UP000735302">
    <property type="component" value="Unassembled WGS sequence"/>
</dbReference>
<accession>A0AAV4D9Z6</accession>
<comment type="caution">
    <text evidence="1">The sequence shown here is derived from an EMBL/GenBank/DDBJ whole genome shotgun (WGS) entry which is preliminary data.</text>
</comment>